<evidence type="ECO:0000313" key="2">
    <source>
        <dbReference type="Proteomes" id="UP001556367"/>
    </source>
</evidence>
<evidence type="ECO:0000313" key="1">
    <source>
        <dbReference type="EMBL" id="KAL0957493.1"/>
    </source>
</evidence>
<keyword evidence="2" id="KW-1185">Reference proteome</keyword>
<gene>
    <name evidence="1" type="ORF">HGRIS_001286</name>
</gene>
<comment type="caution">
    <text evidence="1">The sequence shown here is derived from an EMBL/GenBank/DDBJ whole genome shotgun (WGS) entry which is preliminary data.</text>
</comment>
<sequence length="87" mass="9678">MAEYAFTIILTHPSAQVVRHEEAHSPVQLAELLRRSMHLHWSSPDTTANSLDAADAATLEAEAAKNELLVSLIPYPQRSISSTRNLW</sequence>
<protein>
    <submittedName>
        <fullName evidence="1">Uncharacterized protein</fullName>
    </submittedName>
</protein>
<organism evidence="1 2">
    <name type="scientific">Hohenbuehelia grisea</name>
    <dbReference type="NCBI Taxonomy" id="104357"/>
    <lineage>
        <taxon>Eukaryota</taxon>
        <taxon>Fungi</taxon>
        <taxon>Dikarya</taxon>
        <taxon>Basidiomycota</taxon>
        <taxon>Agaricomycotina</taxon>
        <taxon>Agaricomycetes</taxon>
        <taxon>Agaricomycetidae</taxon>
        <taxon>Agaricales</taxon>
        <taxon>Pleurotineae</taxon>
        <taxon>Pleurotaceae</taxon>
        <taxon>Hohenbuehelia</taxon>
    </lineage>
</organism>
<name>A0ABR3JQ58_9AGAR</name>
<dbReference type="Proteomes" id="UP001556367">
    <property type="component" value="Unassembled WGS sequence"/>
</dbReference>
<reference evidence="2" key="1">
    <citation type="submission" date="2024-06" db="EMBL/GenBank/DDBJ databases">
        <title>Multi-omics analyses provide insights into the biosynthesis of the anticancer antibiotic pleurotin in Hohenbuehelia grisea.</title>
        <authorList>
            <person name="Weaver J.A."/>
            <person name="Alberti F."/>
        </authorList>
    </citation>
    <scope>NUCLEOTIDE SEQUENCE [LARGE SCALE GENOMIC DNA]</scope>
    <source>
        <strain evidence="2">T-177</strain>
    </source>
</reference>
<proteinExistence type="predicted"/>
<accession>A0ABR3JQ58</accession>
<dbReference type="EMBL" id="JASNQZ010000005">
    <property type="protein sequence ID" value="KAL0957493.1"/>
    <property type="molecule type" value="Genomic_DNA"/>
</dbReference>